<dbReference type="GO" id="GO:0016020">
    <property type="term" value="C:membrane"/>
    <property type="evidence" value="ECO:0007669"/>
    <property type="project" value="UniProtKB-SubCell"/>
</dbReference>
<organism evidence="22 23">
    <name type="scientific">Corymbia citriodora subsp. variegata</name>
    <dbReference type="NCBI Taxonomy" id="360336"/>
    <lineage>
        <taxon>Eukaryota</taxon>
        <taxon>Viridiplantae</taxon>
        <taxon>Streptophyta</taxon>
        <taxon>Embryophyta</taxon>
        <taxon>Tracheophyta</taxon>
        <taxon>Spermatophyta</taxon>
        <taxon>Magnoliopsida</taxon>
        <taxon>eudicotyledons</taxon>
        <taxon>Gunneridae</taxon>
        <taxon>Pentapetalae</taxon>
        <taxon>rosids</taxon>
        <taxon>malvids</taxon>
        <taxon>Myrtales</taxon>
        <taxon>Myrtaceae</taxon>
        <taxon>Myrtoideae</taxon>
        <taxon>Eucalypteae</taxon>
        <taxon>Corymbia</taxon>
    </lineage>
</organism>
<keyword evidence="7 17" id="KW-0547">Nucleotide-binding</keyword>
<feature type="region of interest" description="Disordered" evidence="18">
    <location>
        <begin position="1"/>
        <end position="27"/>
    </location>
</feature>
<dbReference type="FunFam" id="3.30.200.20:FF:000059">
    <property type="entry name" value="S-receptor-like serine/threonine-protein kinase"/>
    <property type="match status" value="1"/>
</dbReference>
<sequence length="774" mass="86385">MAVSAQQMTSDTSNSIDIGSSLSPSTNQTSWHSPSGLFAFGFYPEGGKYAVGIWLVGNPNNTVIWTANRDDPLVDFSSSIEFTLYDVRVRTYQGGQAKPIVSWQKPAHSASMLDSGNFIIYSNPSDPIWQSFDSPTDTLMVGQHLLNQKALVSSKSPVDHSSGRFHIVMQGDSNLVAYGVNSTNADTDAYWATSTQEESSVPYTLVQNRVDLFFEDGFVTLRANSSGPDQKSILFYRLTLDYDGNFRLYLHSFINGEALNSNVSEIWSARNSSCDIKGFCGSNSICKVTDAKAGCHCLPGFDFSDESHDFLGCYRRSNYEQLCRTEESALSFSIVQMNSTTIGGHPYSVIPLSLEECSRSCSDDCHCEAALHVNDICGKKKLPIMHAATTPDKSSTVLIKKLMPAPPGKPKWPNQHVTKGKKMLILILSISLGSFAVLCCLIAVFSFLLYRFQVQKYERLAHVPTLGSMKEFTLQSFSFNELEKATCGFREKLHKGSLWTVYKGAISDGKRPVAVKRLEREVEEGEQEFRAEMATVGRTHHRNLVRLLGFCKENSRKILVYEYLKNGTLAELLFNVENRLAWRERVRIALEVARGILYLHEECDLQIIHGAITTRNILIDESWTAKISDFRLAKVLMPNQTGILYNIKGKRAYAAPELHKHALLSTKVDIYSFGVVLLETACRRSNIMVDVPTADEVLLSTWAHKCYVAGELKKLVMEDEQVDMKSLEKMVKVGLLCIQNDPSLRPSIKDAILMLEGTKDIPDPPFQIMSSVCS</sequence>
<evidence type="ECO:0000256" key="17">
    <source>
        <dbReference type="PIRNR" id="PIRNR000641"/>
    </source>
</evidence>
<dbReference type="EC" id="2.7.11.1" evidence="17"/>
<dbReference type="SUPFAM" id="SSF51110">
    <property type="entry name" value="alpha-D-mannose-specific plant lectins"/>
    <property type="match status" value="1"/>
</dbReference>
<dbReference type="InterPro" id="IPR001480">
    <property type="entry name" value="Bulb-type_lectin_dom"/>
</dbReference>
<evidence type="ECO:0000256" key="8">
    <source>
        <dbReference type="ARBA" id="ARBA00022777"/>
    </source>
</evidence>
<evidence type="ECO:0000256" key="10">
    <source>
        <dbReference type="ARBA" id="ARBA00022989"/>
    </source>
</evidence>
<evidence type="ECO:0000256" key="16">
    <source>
        <dbReference type="ARBA" id="ARBA00048679"/>
    </source>
</evidence>
<evidence type="ECO:0000256" key="11">
    <source>
        <dbReference type="ARBA" id="ARBA00023136"/>
    </source>
</evidence>
<comment type="similarity">
    <text evidence="17">Belongs to the protein kinase superfamily. Ser/Thr protein kinase family.</text>
</comment>
<evidence type="ECO:0000259" key="21">
    <source>
        <dbReference type="PROSITE" id="PS50927"/>
    </source>
</evidence>
<keyword evidence="12" id="KW-1015">Disulfide bond</keyword>
<keyword evidence="6" id="KW-0732">Signal</keyword>
<accession>A0A8T0CQU9</accession>
<evidence type="ECO:0000256" key="6">
    <source>
        <dbReference type="ARBA" id="ARBA00022729"/>
    </source>
</evidence>
<dbReference type="EMBL" id="MU090048">
    <property type="protein sequence ID" value="KAF7848606.1"/>
    <property type="molecule type" value="Genomic_DNA"/>
</dbReference>
<dbReference type="PROSITE" id="PS50011">
    <property type="entry name" value="PROTEIN_KINASE_DOM"/>
    <property type="match status" value="1"/>
</dbReference>
<dbReference type="InterPro" id="IPR001245">
    <property type="entry name" value="Ser-Thr/Tyr_kinase_cat_dom"/>
</dbReference>
<evidence type="ECO:0000256" key="2">
    <source>
        <dbReference type="ARBA" id="ARBA00022527"/>
    </source>
</evidence>
<dbReference type="Proteomes" id="UP000806378">
    <property type="component" value="Unassembled WGS sequence"/>
</dbReference>
<comment type="catalytic activity">
    <reaction evidence="15 17">
        <text>L-threonyl-[protein] + ATP = O-phospho-L-threonyl-[protein] + ADP + H(+)</text>
        <dbReference type="Rhea" id="RHEA:46608"/>
        <dbReference type="Rhea" id="RHEA-COMP:11060"/>
        <dbReference type="Rhea" id="RHEA-COMP:11605"/>
        <dbReference type="ChEBI" id="CHEBI:15378"/>
        <dbReference type="ChEBI" id="CHEBI:30013"/>
        <dbReference type="ChEBI" id="CHEBI:30616"/>
        <dbReference type="ChEBI" id="CHEBI:61977"/>
        <dbReference type="ChEBI" id="CHEBI:456216"/>
        <dbReference type="EC" id="2.7.11.1"/>
    </reaction>
</comment>
<dbReference type="PROSITE" id="PS50927">
    <property type="entry name" value="BULB_LECTIN"/>
    <property type="match status" value="1"/>
</dbReference>
<keyword evidence="3" id="KW-0245">EGF-like domain</keyword>
<evidence type="ECO:0000313" key="23">
    <source>
        <dbReference type="Proteomes" id="UP000806378"/>
    </source>
</evidence>
<dbReference type="InterPro" id="IPR051343">
    <property type="entry name" value="G-type_lectin_kinases/EP1-like"/>
</dbReference>
<dbReference type="PANTHER" id="PTHR47976:SF27">
    <property type="entry name" value="RECEPTOR-LIKE SERINE_THREONINE-PROTEIN KINASE"/>
    <property type="match status" value="1"/>
</dbReference>
<dbReference type="GO" id="GO:0005524">
    <property type="term" value="F:ATP binding"/>
    <property type="evidence" value="ECO:0007669"/>
    <property type="project" value="UniProtKB-KW"/>
</dbReference>
<evidence type="ECO:0000256" key="15">
    <source>
        <dbReference type="ARBA" id="ARBA00047899"/>
    </source>
</evidence>
<dbReference type="Gene3D" id="2.90.10.30">
    <property type="match status" value="1"/>
</dbReference>
<feature type="domain" description="Protein kinase" evidence="20">
    <location>
        <begin position="487"/>
        <end position="766"/>
    </location>
</feature>
<proteinExistence type="inferred from homology"/>
<keyword evidence="9 17" id="KW-0067">ATP-binding</keyword>
<comment type="subcellular location">
    <subcellularLocation>
        <location evidence="1">Membrane</location>
        <topology evidence="1">Single-pass type I membrane protein</topology>
    </subcellularLocation>
</comment>
<keyword evidence="11 19" id="KW-0472">Membrane</keyword>
<comment type="catalytic activity">
    <reaction evidence="16 17">
        <text>L-seryl-[protein] + ATP = O-phospho-L-seryl-[protein] + ADP + H(+)</text>
        <dbReference type="Rhea" id="RHEA:17989"/>
        <dbReference type="Rhea" id="RHEA-COMP:9863"/>
        <dbReference type="Rhea" id="RHEA-COMP:11604"/>
        <dbReference type="ChEBI" id="CHEBI:15378"/>
        <dbReference type="ChEBI" id="CHEBI:29999"/>
        <dbReference type="ChEBI" id="CHEBI:30616"/>
        <dbReference type="ChEBI" id="CHEBI:83421"/>
        <dbReference type="ChEBI" id="CHEBI:456216"/>
        <dbReference type="EC" id="2.7.11.1"/>
    </reaction>
</comment>
<evidence type="ECO:0000256" key="14">
    <source>
        <dbReference type="ARBA" id="ARBA00023180"/>
    </source>
</evidence>
<reference evidence="22" key="1">
    <citation type="submission" date="2020-05" db="EMBL/GenBank/DDBJ databases">
        <title>WGS assembly of Corymbia citriodora subspecies variegata.</title>
        <authorList>
            <person name="Barry K."/>
            <person name="Hundley H."/>
            <person name="Shu S."/>
            <person name="Jenkins J."/>
            <person name="Grimwood J."/>
            <person name="Baten A."/>
        </authorList>
    </citation>
    <scope>NUCLEOTIDE SEQUENCE</scope>
    <source>
        <strain evidence="22">CV2-018</strain>
    </source>
</reference>
<evidence type="ECO:0000256" key="3">
    <source>
        <dbReference type="ARBA" id="ARBA00022536"/>
    </source>
</evidence>
<evidence type="ECO:0000313" key="22">
    <source>
        <dbReference type="EMBL" id="KAF7848606.1"/>
    </source>
</evidence>
<dbReference type="GO" id="GO:0004674">
    <property type="term" value="F:protein serine/threonine kinase activity"/>
    <property type="evidence" value="ECO:0007669"/>
    <property type="project" value="UniProtKB-KW"/>
</dbReference>
<keyword evidence="8 17" id="KW-0418">Kinase</keyword>
<dbReference type="Gene3D" id="1.10.510.10">
    <property type="entry name" value="Transferase(Phosphotransferase) domain 1"/>
    <property type="match status" value="1"/>
</dbReference>
<dbReference type="SMART" id="SM00108">
    <property type="entry name" value="B_lectin"/>
    <property type="match status" value="2"/>
</dbReference>
<evidence type="ECO:0000256" key="9">
    <source>
        <dbReference type="ARBA" id="ARBA00022840"/>
    </source>
</evidence>
<keyword evidence="10 19" id="KW-1133">Transmembrane helix</keyword>
<dbReference type="InterPro" id="IPR000719">
    <property type="entry name" value="Prot_kinase_dom"/>
</dbReference>
<keyword evidence="5 19" id="KW-0812">Transmembrane</keyword>
<dbReference type="OrthoDB" id="1668230at2759"/>
<dbReference type="Gramene" id="rna-gnl|WGS:JABURB|Cocit.L1804.1">
    <property type="protein sequence ID" value="cds-KAF7848606.1"/>
    <property type="gene ID" value="gene-BT93_L1804"/>
</dbReference>
<dbReference type="SUPFAM" id="SSF56112">
    <property type="entry name" value="Protein kinase-like (PK-like)"/>
    <property type="match status" value="1"/>
</dbReference>
<dbReference type="PANTHER" id="PTHR47976">
    <property type="entry name" value="G-TYPE LECTIN S-RECEPTOR-LIKE SERINE/THREONINE-PROTEIN KINASE SD2-5"/>
    <property type="match status" value="1"/>
</dbReference>
<keyword evidence="2 17" id="KW-0723">Serine/threonine-protein kinase</keyword>
<feature type="transmembrane region" description="Helical" evidence="19">
    <location>
        <begin position="423"/>
        <end position="450"/>
    </location>
</feature>
<name>A0A8T0CQU9_CORYI</name>
<dbReference type="InterPro" id="IPR024171">
    <property type="entry name" value="SRK-like_kinase"/>
</dbReference>
<gene>
    <name evidence="22" type="ORF">BT93_L1804</name>
</gene>
<evidence type="ECO:0000259" key="20">
    <source>
        <dbReference type="PROSITE" id="PS50011"/>
    </source>
</evidence>
<evidence type="ECO:0000256" key="5">
    <source>
        <dbReference type="ARBA" id="ARBA00022692"/>
    </source>
</evidence>
<dbReference type="InterPro" id="IPR011009">
    <property type="entry name" value="Kinase-like_dom_sf"/>
</dbReference>
<feature type="domain" description="Bulb-type lectin" evidence="21">
    <location>
        <begin position="13"/>
        <end position="133"/>
    </location>
</feature>
<keyword evidence="4 17" id="KW-0808">Transferase</keyword>
<evidence type="ECO:0000256" key="18">
    <source>
        <dbReference type="SAM" id="MobiDB-lite"/>
    </source>
</evidence>
<dbReference type="PIRSF" id="PIRSF000641">
    <property type="entry name" value="SRK"/>
    <property type="match status" value="1"/>
</dbReference>
<dbReference type="Pfam" id="PF07714">
    <property type="entry name" value="PK_Tyr_Ser-Thr"/>
    <property type="match status" value="1"/>
</dbReference>
<comment type="caution">
    <text evidence="22">The sequence shown here is derived from an EMBL/GenBank/DDBJ whole genome shotgun (WGS) entry which is preliminary data.</text>
</comment>
<dbReference type="Pfam" id="PF01453">
    <property type="entry name" value="B_lectin"/>
    <property type="match status" value="1"/>
</dbReference>
<evidence type="ECO:0000256" key="7">
    <source>
        <dbReference type="ARBA" id="ARBA00022741"/>
    </source>
</evidence>
<evidence type="ECO:0000256" key="19">
    <source>
        <dbReference type="SAM" id="Phobius"/>
    </source>
</evidence>
<evidence type="ECO:0000256" key="4">
    <source>
        <dbReference type="ARBA" id="ARBA00022679"/>
    </source>
</evidence>
<dbReference type="AlphaFoldDB" id="A0A8T0CQU9"/>
<keyword evidence="14" id="KW-0325">Glycoprotein</keyword>
<dbReference type="Pfam" id="PF00954">
    <property type="entry name" value="S_locus_glycop"/>
    <property type="match status" value="1"/>
</dbReference>
<dbReference type="FunFam" id="1.10.510.10:FF:001023">
    <property type="entry name" value="Os07g0541700 protein"/>
    <property type="match status" value="1"/>
</dbReference>
<dbReference type="InterPro" id="IPR000858">
    <property type="entry name" value="S_locus_glycoprot_dom"/>
</dbReference>
<keyword evidence="23" id="KW-1185">Reference proteome</keyword>
<keyword evidence="13" id="KW-0675">Receptor</keyword>
<dbReference type="Gene3D" id="2.90.10.10">
    <property type="entry name" value="Bulb-type lectin domain"/>
    <property type="match status" value="1"/>
</dbReference>
<evidence type="ECO:0000256" key="1">
    <source>
        <dbReference type="ARBA" id="ARBA00004479"/>
    </source>
</evidence>
<dbReference type="InterPro" id="IPR036426">
    <property type="entry name" value="Bulb-type_lectin_dom_sf"/>
</dbReference>
<dbReference type="Gene3D" id="3.30.200.20">
    <property type="entry name" value="Phosphorylase Kinase, domain 1"/>
    <property type="match status" value="1"/>
</dbReference>
<protein>
    <recommendedName>
        <fullName evidence="17">Receptor-like serine/threonine-protein kinase</fullName>
        <ecNumber evidence="17">2.7.11.1</ecNumber>
    </recommendedName>
</protein>
<evidence type="ECO:0000256" key="12">
    <source>
        <dbReference type="ARBA" id="ARBA00023157"/>
    </source>
</evidence>
<evidence type="ECO:0000256" key="13">
    <source>
        <dbReference type="ARBA" id="ARBA00023170"/>
    </source>
</evidence>
<dbReference type="GO" id="GO:0048544">
    <property type="term" value="P:recognition of pollen"/>
    <property type="evidence" value="ECO:0007669"/>
    <property type="project" value="InterPro"/>
</dbReference>